<comment type="cofactor">
    <cofactor evidence="1">
        <name>Zn(2+)</name>
        <dbReference type="ChEBI" id="CHEBI:29105"/>
    </cofactor>
</comment>
<dbReference type="SUPFAM" id="SSF48239">
    <property type="entry name" value="Terpenoid cyclases/Protein prenyltransferases"/>
    <property type="match status" value="1"/>
</dbReference>
<dbReference type="InterPro" id="IPR008930">
    <property type="entry name" value="Terpenoid_cyclase/PrenylTrfase"/>
</dbReference>
<keyword evidence="5" id="KW-0479">Metal-binding</keyword>
<dbReference type="GO" id="GO:0046872">
    <property type="term" value="F:metal ion binding"/>
    <property type="evidence" value="ECO:0007669"/>
    <property type="project" value="UniProtKB-KW"/>
</dbReference>
<evidence type="ECO:0000256" key="4">
    <source>
        <dbReference type="ARBA" id="ARBA00022679"/>
    </source>
</evidence>
<name>A0A3P7FWZ0_WUCBA</name>
<keyword evidence="3" id="KW-0637">Prenyltransferase</keyword>
<dbReference type="AlphaFoldDB" id="A0A3P7FWZ0"/>
<dbReference type="Pfam" id="PF00432">
    <property type="entry name" value="Prenyltrans"/>
    <property type="match status" value="1"/>
</dbReference>
<dbReference type="GO" id="GO:0004662">
    <property type="term" value="F:CAAX-protein geranylgeranyltransferase activity"/>
    <property type="evidence" value="ECO:0007669"/>
    <property type="project" value="TreeGrafter"/>
</dbReference>
<keyword evidence="4" id="KW-0808">Transferase</keyword>
<comment type="similarity">
    <text evidence="2">Belongs to the protein prenyltransferase subunit beta family.</text>
</comment>
<protein>
    <recommendedName>
        <fullName evidence="8">Prenyltransferase alpha-alpha toroid domain-containing protein</fullName>
    </recommendedName>
</protein>
<dbReference type="Gene3D" id="1.50.10.20">
    <property type="match status" value="1"/>
</dbReference>
<keyword evidence="6" id="KW-0677">Repeat</keyword>
<dbReference type="InterPro" id="IPR045089">
    <property type="entry name" value="PGGT1B-like"/>
</dbReference>
<dbReference type="InParanoid" id="A0A3P7FWZ0"/>
<dbReference type="PANTHER" id="PTHR11774">
    <property type="entry name" value="GERANYLGERANYL TRANSFERASE TYPE BETA SUBUNIT"/>
    <property type="match status" value="1"/>
</dbReference>
<keyword evidence="7" id="KW-0862">Zinc</keyword>
<feature type="domain" description="Prenyltransferase alpha-alpha toroid" evidence="8">
    <location>
        <begin position="11"/>
        <end position="159"/>
    </location>
</feature>
<dbReference type="OrthoDB" id="24893at2759"/>
<dbReference type="InterPro" id="IPR001330">
    <property type="entry name" value="Prenyltrans"/>
</dbReference>
<evidence type="ECO:0000256" key="1">
    <source>
        <dbReference type="ARBA" id="ARBA00001947"/>
    </source>
</evidence>
<evidence type="ECO:0000256" key="5">
    <source>
        <dbReference type="ARBA" id="ARBA00022723"/>
    </source>
</evidence>
<evidence type="ECO:0000256" key="6">
    <source>
        <dbReference type="ARBA" id="ARBA00022737"/>
    </source>
</evidence>
<evidence type="ECO:0000313" key="10">
    <source>
        <dbReference type="Proteomes" id="UP000270924"/>
    </source>
</evidence>
<keyword evidence="10" id="KW-1185">Reference proteome</keyword>
<dbReference type="GO" id="GO:0005953">
    <property type="term" value="C:CAAX-protein geranylgeranyltransferase complex"/>
    <property type="evidence" value="ECO:0007669"/>
    <property type="project" value="TreeGrafter"/>
</dbReference>
<evidence type="ECO:0000259" key="8">
    <source>
        <dbReference type="Pfam" id="PF00432"/>
    </source>
</evidence>
<accession>A0A3P7FWZ0</accession>
<dbReference type="Proteomes" id="UP000270924">
    <property type="component" value="Unassembled WGS sequence"/>
</dbReference>
<evidence type="ECO:0000256" key="7">
    <source>
        <dbReference type="ARBA" id="ARBA00022833"/>
    </source>
</evidence>
<evidence type="ECO:0000256" key="3">
    <source>
        <dbReference type="ARBA" id="ARBA00022602"/>
    </source>
</evidence>
<reference evidence="9 10" key="1">
    <citation type="submission" date="2018-11" db="EMBL/GenBank/DDBJ databases">
        <authorList>
            <consortium name="Pathogen Informatics"/>
        </authorList>
    </citation>
    <scope>NUCLEOTIDE SEQUENCE [LARGE SCALE GENOMIC DNA]</scope>
</reference>
<gene>
    <name evidence="9" type="ORF">WBA_LOCUS8434</name>
</gene>
<dbReference type="EMBL" id="UYWW01007013">
    <property type="protein sequence ID" value="VDM15048.1"/>
    <property type="molecule type" value="Genomic_DNA"/>
</dbReference>
<evidence type="ECO:0000313" key="9">
    <source>
        <dbReference type="EMBL" id="VDM15048.1"/>
    </source>
</evidence>
<evidence type="ECO:0000256" key="2">
    <source>
        <dbReference type="ARBA" id="ARBA00010497"/>
    </source>
</evidence>
<sequence length="172" mass="19193">MFACISDRKGCPKEAYGFRGSLGFSKPLWYETRCYSSGDVDVTKLDNYNATNCFLYDSAHISQTYVALCSLLILGDDLSRVDRKAVLEGICCDQLSDGSFRGQQGTENDMRFVYCAIAICYILNDFSAINMKSVLKFIQRCVNFDGGIGQAPFLESHGQQFPFFVVTILMIG</sequence>
<dbReference type="PANTHER" id="PTHR11774:SF4">
    <property type="entry name" value="GERANYLGERANYL TRANSFERASE TYPE-1 SUBUNIT BETA"/>
    <property type="match status" value="1"/>
</dbReference>
<proteinExistence type="inferred from homology"/>
<organism evidence="9 10">
    <name type="scientific">Wuchereria bancrofti</name>
    <dbReference type="NCBI Taxonomy" id="6293"/>
    <lineage>
        <taxon>Eukaryota</taxon>
        <taxon>Metazoa</taxon>
        <taxon>Ecdysozoa</taxon>
        <taxon>Nematoda</taxon>
        <taxon>Chromadorea</taxon>
        <taxon>Rhabditida</taxon>
        <taxon>Spirurina</taxon>
        <taxon>Spiruromorpha</taxon>
        <taxon>Filarioidea</taxon>
        <taxon>Onchocercidae</taxon>
        <taxon>Wuchereria</taxon>
    </lineage>
</organism>